<dbReference type="AlphaFoldDB" id="A0A098MG76"/>
<dbReference type="SUPFAM" id="SSF51182">
    <property type="entry name" value="RmlC-like cupins"/>
    <property type="match status" value="1"/>
</dbReference>
<reference evidence="2 3" key="2">
    <citation type="submission" date="2014-10" db="EMBL/GenBank/DDBJ databases">
        <title>Comparative genomics of the Paenibacillus odorifer group.</title>
        <authorList>
            <person name="Tsai Y.-C."/>
            <person name="Martin N."/>
            <person name="Korlach J."/>
            <person name="Wiedmann M."/>
        </authorList>
    </citation>
    <scope>NUCLEOTIDE SEQUENCE [LARGE SCALE GENOMIC DNA]</scope>
    <source>
        <strain evidence="2 3">DSM 18334</strain>
    </source>
</reference>
<organism evidence="2 3">
    <name type="scientific">Paenibacillus wynnii</name>
    <dbReference type="NCBI Taxonomy" id="268407"/>
    <lineage>
        <taxon>Bacteria</taxon>
        <taxon>Bacillati</taxon>
        <taxon>Bacillota</taxon>
        <taxon>Bacilli</taxon>
        <taxon>Bacillales</taxon>
        <taxon>Paenibacillaceae</taxon>
        <taxon>Paenibacillus</taxon>
    </lineage>
</organism>
<feature type="domain" description="Cupin type-2" evidence="1">
    <location>
        <begin position="32"/>
        <end position="100"/>
    </location>
</feature>
<dbReference type="eggNOG" id="COG0662">
    <property type="taxonomic scope" value="Bacteria"/>
</dbReference>
<evidence type="ECO:0000313" key="2">
    <source>
        <dbReference type="EMBL" id="KGE20542.1"/>
    </source>
</evidence>
<dbReference type="InterPro" id="IPR014710">
    <property type="entry name" value="RmlC-like_jellyroll"/>
</dbReference>
<dbReference type="Gene3D" id="2.60.120.10">
    <property type="entry name" value="Jelly Rolls"/>
    <property type="match status" value="1"/>
</dbReference>
<dbReference type="InterPro" id="IPR011051">
    <property type="entry name" value="RmlC_Cupin_sf"/>
</dbReference>
<protein>
    <submittedName>
        <fullName evidence="2">Cupin</fullName>
    </submittedName>
</protein>
<accession>A0A098MG76</accession>
<dbReference type="STRING" id="268407.PWYN_15215"/>
<name>A0A098MG76_9BACL</name>
<comment type="caution">
    <text evidence="2">The sequence shown here is derived from an EMBL/GenBank/DDBJ whole genome shotgun (WGS) entry which is preliminary data.</text>
</comment>
<dbReference type="RefSeq" id="WP_036652915.1">
    <property type="nucleotide sequence ID" value="NZ_JQCR01000002.1"/>
</dbReference>
<dbReference type="PANTHER" id="PTHR37694">
    <property type="entry name" value="SLR8022 PROTEIN"/>
    <property type="match status" value="1"/>
</dbReference>
<dbReference type="EMBL" id="JQCR01000002">
    <property type="protein sequence ID" value="KGE20542.1"/>
    <property type="molecule type" value="Genomic_DNA"/>
</dbReference>
<dbReference type="InterPro" id="IPR013096">
    <property type="entry name" value="Cupin_2"/>
</dbReference>
<evidence type="ECO:0000313" key="3">
    <source>
        <dbReference type="Proteomes" id="UP000029734"/>
    </source>
</evidence>
<dbReference type="PANTHER" id="PTHR37694:SF1">
    <property type="entry name" value="SLR8022 PROTEIN"/>
    <property type="match status" value="1"/>
</dbReference>
<keyword evidence="3" id="KW-1185">Reference proteome</keyword>
<dbReference type="Proteomes" id="UP000029734">
    <property type="component" value="Unassembled WGS sequence"/>
</dbReference>
<sequence>MEKKQLVVAVQYQEERFTKKILFQKGESVVFILNFMPGQTLPTHKHPGTDVYILGLEGNGTMTVDGEDTPLMKGETIHIGGEEAFAYSNSGDAPASLHVVLCKIPSPIYAQEV</sequence>
<dbReference type="OrthoDB" id="6311549at2"/>
<proteinExistence type="predicted"/>
<reference evidence="2 3" key="1">
    <citation type="submission" date="2014-08" db="EMBL/GenBank/DDBJ databases">
        <authorList>
            <person name="den Bakker H.C."/>
        </authorList>
    </citation>
    <scope>NUCLEOTIDE SEQUENCE [LARGE SCALE GENOMIC DNA]</scope>
    <source>
        <strain evidence="2 3">DSM 18334</strain>
    </source>
</reference>
<gene>
    <name evidence="2" type="ORF">PWYN_15215</name>
</gene>
<evidence type="ECO:0000259" key="1">
    <source>
        <dbReference type="Pfam" id="PF07883"/>
    </source>
</evidence>
<dbReference type="Pfam" id="PF07883">
    <property type="entry name" value="Cupin_2"/>
    <property type="match status" value="1"/>
</dbReference>